<evidence type="ECO:0000259" key="4">
    <source>
        <dbReference type="Pfam" id="PF23915"/>
    </source>
</evidence>
<protein>
    <submittedName>
        <fullName evidence="5">Glucan 1,6-alpha-glucosidase</fullName>
    </submittedName>
</protein>
<feature type="transmembrane region" description="Helical" evidence="3">
    <location>
        <begin position="17"/>
        <end position="36"/>
    </location>
</feature>
<accession>A0A8E0IH12</accession>
<keyword evidence="2" id="KW-0378">Hydrolase</keyword>
<evidence type="ECO:0000313" key="6">
    <source>
        <dbReference type="Proteomes" id="UP000014249"/>
    </source>
</evidence>
<evidence type="ECO:0000256" key="3">
    <source>
        <dbReference type="SAM" id="Phobius"/>
    </source>
</evidence>
<keyword evidence="2" id="KW-0326">Glycosidase</keyword>
<reference evidence="5 6" key="1">
    <citation type="journal article" date="2013" name="PLoS ONE">
        <title>Lactobacillus paracasei comparative genomics: towards species pan-genome definition and exploitation of diversity.</title>
        <authorList>
            <person name="Smokvina T."/>
            <person name="Wels M."/>
            <person name="Polka J."/>
            <person name="Chervaux C."/>
            <person name="Brisse S."/>
            <person name="Boekhorst J."/>
            <person name="van Hylckama Vlieg J.E."/>
            <person name="Siezen R.J."/>
        </authorList>
    </citation>
    <scope>NUCLEOTIDE SEQUENCE [LARGE SCALE GENOMIC DNA]</scope>
    <source>
        <strain evidence="5 6">CNCM I-4270</strain>
    </source>
</reference>
<evidence type="ECO:0000313" key="5">
    <source>
        <dbReference type="EMBL" id="EPC51793.1"/>
    </source>
</evidence>
<feature type="domain" description="Alpha-amylase SusG-like C-terminal" evidence="4">
    <location>
        <begin position="32"/>
        <end position="74"/>
    </location>
</feature>
<evidence type="ECO:0000256" key="1">
    <source>
        <dbReference type="ARBA" id="ARBA00008061"/>
    </source>
</evidence>
<dbReference type="Pfam" id="PF23915">
    <property type="entry name" value="SusG_C"/>
    <property type="match status" value="1"/>
</dbReference>
<keyword evidence="3" id="KW-1133">Transmembrane helix</keyword>
<dbReference type="GO" id="GO:0016798">
    <property type="term" value="F:hydrolase activity, acting on glycosyl bonds"/>
    <property type="evidence" value="ECO:0007669"/>
    <property type="project" value="UniProtKB-KW"/>
</dbReference>
<name>A0A8E0IH12_LACPA</name>
<dbReference type="SUPFAM" id="SSF51011">
    <property type="entry name" value="Glycosyl hydrolase domain"/>
    <property type="match status" value="1"/>
</dbReference>
<dbReference type="Proteomes" id="UP000014249">
    <property type="component" value="Unassembled WGS sequence"/>
</dbReference>
<comment type="caution">
    <text evidence="5">The sequence shown here is derived from an EMBL/GenBank/DDBJ whole genome shotgun (WGS) entry which is preliminary data.</text>
</comment>
<dbReference type="AlphaFoldDB" id="A0A8E0IH12"/>
<organism evidence="5 6">
    <name type="scientific">Lacticaseibacillus paracasei subsp. paracasei CNCM I-4270</name>
    <dbReference type="NCBI Taxonomy" id="1256202"/>
    <lineage>
        <taxon>Bacteria</taxon>
        <taxon>Bacillati</taxon>
        <taxon>Bacillota</taxon>
        <taxon>Bacilli</taxon>
        <taxon>Lactobacillales</taxon>
        <taxon>Lactobacillaceae</taxon>
        <taxon>Lacticaseibacillus</taxon>
    </lineage>
</organism>
<evidence type="ECO:0000256" key="2">
    <source>
        <dbReference type="ARBA" id="ARBA00023295"/>
    </source>
</evidence>
<sequence length="90" mass="9950">MFYTYQQLIALRHEHDIVVHGAFTLLATVPGVMAYYRTLGTARWLVVANLTATIQPFHLPAPLKQVLITNLPGTPGETLAPYQTFAAVID</sequence>
<proteinExistence type="inferred from homology"/>
<dbReference type="InterPro" id="IPR056300">
    <property type="entry name" value="SusG-like_C"/>
</dbReference>
<dbReference type="EMBL" id="ANJX01000311">
    <property type="protein sequence ID" value="EPC51793.1"/>
    <property type="molecule type" value="Genomic_DNA"/>
</dbReference>
<dbReference type="InterPro" id="IPR013780">
    <property type="entry name" value="Glyco_hydro_b"/>
</dbReference>
<gene>
    <name evidence="5" type="ORF">Lpp77_11436</name>
</gene>
<keyword evidence="3" id="KW-0472">Membrane</keyword>
<comment type="similarity">
    <text evidence="1">Belongs to the glycosyl hydrolase 13 family.</text>
</comment>
<keyword evidence="3" id="KW-0812">Transmembrane</keyword>
<dbReference type="Gene3D" id="2.60.40.1180">
    <property type="entry name" value="Golgi alpha-mannosidase II"/>
    <property type="match status" value="1"/>
</dbReference>